<dbReference type="CDD" id="cd02846">
    <property type="entry name" value="PAZ_argonaute_like"/>
    <property type="match status" value="1"/>
</dbReference>
<keyword evidence="5" id="KW-1185">Reference proteome</keyword>
<evidence type="ECO:0000259" key="4">
    <source>
        <dbReference type="PROSITE" id="PS50822"/>
    </source>
</evidence>
<reference evidence="6" key="1">
    <citation type="submission" date="2024-02" db="UniProtKB">
        <authorList>
            <consortium name="WormBaseParasite"/>
        </authorList>
    </citation>
    <scope>IDENTIFICATION</scope>
</reference>
<dbReference type="AlphaFoldDB" id="A0AAF3F5E2"/>
<feature type="domain" description="Piwi" evidence="4">
    <location>
        <begin position="564"/>
        <end position="851"/>
    </location>
</feature>
<dbReference type="CDD" id="cd02826">
    <property type="entry name" value="Piwi-like"/>
    <property type="match status" value="1"/>
</dbReference>
<dbReference type="Pfam" id="PF02171">
    <property type="entry name" value="Piwi"/>
    <property type="match status" value="1"/>
</dbReference>
<dbReference type="WBParaSite" id="MBELARI_LOCUS21845">
    <property type="protein sequence ID" value="MBELARI_LOCUS21845"/>
    <property type="gene ID" value="MBELARI_LOCUS21845"/>
</dbReference>
<proteinExistence type="inferred from homology"/>
<dbReference type="SUPFAM" id="SSF53098">
    <property type="entry name" value="Ribonuclease H-like"/>
    <property type="match status" value="1"/>
</dbReference>
<dbReference type="SMART" id="SM00950">
    <property type="entry name" value="Piwi"/>
    <property type="match status" value="1"/>
</dbReference>
<comment type="similarity">
    <text evidence="1">Belongs to the argonaute family.</text>
</comment>
<dbReference type="PROSITE" id="PS50822">
    <property type="entry name" value="PIWI"/>
    <property type="match status" value="1"/>
</dbReference>
<dbReference type="PROSITE" id="PS50821">
    <property type="entry name" value="PAZ"/>
    <property type="match status" value="1"/>
</dbReference>
<feature type="domain" description="PAZ" evidence="3">
    <location>
        <begin position="265"/>
        <end position="375"/>
    </location>
</feature>
<dbReference type="InterPro" id="IPR036397">
    <property type="entry name" value="RNaseH_sf"/>
</dbReference>
<evidence type="ECO:0000313" key="5">
    <source>
        <dbReference type="Proteomes" id="UP000887575"/>
    </source>
</evidence>
<dbReference type="GO" id="GO:0003723">
    <property type="term" value="F:RNA binding"/>
    <property type="evidence" value="ECO:0007669"/>
    <property type="project" value="InterPro"/>
</dbReference>
<sequence length="1116" mass="124662">MASSSGITQGLENLRIETSHGFAPKMPAGKAGQASNVRTNSIELAIKPNVSIYKYDVRMNELYPGKDGGIKEKELVKQTKDDYLEQERKQKTVILFKHLAASKKLPPLAEMVYDRAAIMFSTKKLVRMEIKLSQGELKKIDYSPKPDLIEVQIIVKPVTEGYQLSSNDVSRGDSKEILEFLNVLTSQVAFFTPGSFIVYGNNNIFLYDPSSCGFQGRDLPSLPEGKYMGVGASKSVKLLEGSNGKPVPVITVDVAKAAFHNDNQPVHEKVAAILDCGVNDVARCLNNQSTKKIVAAAIKGLVLQTTYLGEKNVSFSARGLGLPASQAKFVIDDKETLVSTYFANKYKLNLKFPNLPVIGSNRGSFFPMELLIVAPNQRVTFGQQTPAQMQIQIRACAVAPSTRLQQTDQVSRAVAVAPGSKNPNFVAAGVTIGEKAMTVPGRILPVPTIRDKKNSPAVMGNCRWNNELFFVPASVKNWTVFALLSQNDSKKESMINNLISTLVNTGKQFGMAFEAHRYKRVDQYKIEEAFVSARQDAIKFILFVQSDQLKCHDAIKAFEQKYQILTQDLKFSKVFETSKRDTMKNIVQKMNMKNGGLNHMVVDQRFDQRVLFLGIEFTHPGPSLPGKEPSMPSVLGWSANITAQPQVFVGDYKYIQPRASDDQSEIGIYMKEVFNEAITRFKAARGAPPGLVIIYRNGASEGQYPTLVNEELPLFYKTCDEMSGGKYKPELVMIAVNKDHVHRLYKPQPGGGKPAEQNIMPGTVVDKGIVSALRNEFFLTAHSAFQGTAKTPRYTVIKNGTTKDTLLTMDVIQEFTYALTFGHGIVSMTISIPVVLKVAGECAKRGSNNYKVHYGDVSSSGLGPENVEAANRDLTYSKKPLSNPNLLPYPWIHFPLATYPPLISAEKNRLANEILNDVKCMSLGERFARQKKTRVKYDQLLHFMKDAGERVATGEKLDVLDAKIVNNLEETSEDLKLLSSGKEVALDACYMVENVHLMRERVKMLQEHQADKRLNVKIYAEKIKKKEKTDKQIQRQKKEAAVILEQKEKGENMGEDQLVTIELDFIRKTFLRLLKKTDSTSCNYYEFIFDPDDFGRTVENKRLNVKIYAEKMITLL</sequence>
<accession>A0AAF3F5E2</accession>
<protein>
    <submittedName>
        <fullName evidence="6">Piwi domain-containing protein</fullName>
    </submittedName>
</protein>
<dbReference type="Gene3D" id="2.170.260.10">
    <property type="entry name" value="paz domain"/>
    <property type="match status" value="1"/>
</dbReference>
<dbReference type="SMART" id="SM00949">
    <property type="entry name" value="PAZ"/>
    <property type="match status" value="1"/>
</dbReference>
<dbReference type="InterPro" id="IPR012337">
    <property type="entry name" value="RNaseH-like_sf"/>
</dbReference>
<dbReference type="InterPro" id="IPR036085">
    <property type="entry name" value="PAZ_dom_sf"/>
</dbReference>
<feature type="coiled-coil region" evidence="2">
    <location>
        <begin position="1019"/>
        <end position="1046"/>
    </location>
</feature>
<dbReference type="InterPro" id="IPR003165">
    <property type="entry name" value="Piwi"/>
</dbReference>
<evidence type="ECO:0000256" key="2">
    <source>
        <dbReference type="SAM" id="Coils"/>
    </source>
</evidence>
<dbReference type="PANTHER" id="PTHR22891">
    <property type="entry name" value="EUKARYOTIC TRANSLATION INITIATION FACTOR 2C"/>
    <property type="match status" value="1"/>
</dbReference>
<name>A0AAF3F5E2_9BILA</name>
<dbReference type="Pfam" id="PF02170">
    <property type="entry name" value="PAZ"/>
    <property type="match status" value="1"/>
</dbReference>
<keyword evidence="2" id="KW-0175">Coiled coil</keyword>
<dbReference type="Gene3D" id="3.30.420.10">
    <property type="entry name" value="Ribonuclease H-like superfamily/Ribonuclease H"/>
    <property type="match status" value="1"/>
</dbReference>
<dbReference type="SUPFAM" id="SSF101690">
    <property type="entry name" value="PAZ domain"/>
    <property type="match status" value="1"/>
</dbReference>
<evidence type="ECO:0000259" key="3">
    <source>
        <dbReference type="PROSITE" id="PS50821"/>
    </source>
</evidence>
<dbReference type="Gene3D" id="3.40.50.2300">
    <property type="match status" value="1"/>
</dbReference>
<dbReference type="InterPro" id="IPR057272">
    <property type="entry name" value="Piwi_nem"/>
</dbReference>
<dbReference type="Proteomes" id="UP000887575">
    <property type="component" value="Unassembled WGS sequence"/>
</dbReference>
<dbReference type="InterPro" id="IPR003100">
    <property type="entry name" value="PAZ_dom"/>
</dbReference>
<evidence type="ECO:0000313" key="6">
    <source>
        <dbReference type="WBParaSite" id="MBELARI_LOCUS21845"/>
    </source>
</evidence>
<evidence type="ECO:0000256" key="1">
    <source>
        <dbReference type="RuleBase" id="RU361178"/>
    </source>
</evidence>
<organism evidence="5 6">
    <name type="scientific">Mesorhabditis belari</name>
    <dbReference type="NCBI Taxonomy" id="2138241"/>
    <lineage>
        <taxon>Eukaryota</taxon>
        <taxon>Metazoa</taxon>
        <taxon>Ecdysozoa</taxon>
        <taxon>Nematoda</taxon>
        <taxon>Chromadorea</taxon>
        <taxon>Rhabditida</taxon>
        <taxon>Rhabditina</taxon>
        <taxon>Rhabditomorpha</taxon>
        <taxon>Rhabditoidea</taxon>
        <taxon>Rhabditidae</taxon>
        <taxon>Mesorhabditinae</taxon>
        <taxon>Mesorhabditis</taxon>
    </lineage>
</organism>